<dbReference type="PROSITE" id="PS50921">
    <property type="entry name" value="ANTAR"/>
    <property type="match status" value="1"/>
</dbReference>
<dbReference type="AlphaFoldDB" id="A0A1M6MMP9"/>
<dbReference type="Pfam" id="PF00072">
    <property type="entry name" value="Response_reg"/>
    <property type="match status" value="1"/>
</dbReference>
<dbReference type="GO" id="GO:0000160">
    <property type="term" value="P:phosphorelay signal transduction system"/>
    <property type="evidence" value="ECO:0007669"/>
    <property type="project" value="InterPro"/>
</dbReference>
<dbReference type="SUPFAM" id="SSF52172">
    <property type="entry name" value="CheY-like"/>
    <property type="match status" value="1"/>
</dbReference>
<dbReference type="Gene3D" id="3.40.50.2300">
    <property type="match status" value="1"/>
</dbReference>
<feature type="modified residue" description="4-aspartylphosphate" evidence="1">
    <location>
        <position position="53"/>
    </location>
</feature>
<protein>
    <submittedName>
        <fullName evidence="4">Response regulator receiver and ANTAR domain protein</fullName>
    </submittedName>
</protein>
<proteinExistence type="predicted"/>
<dbReference type="PANTHER" id="PTHR43367:SF1">
    <property type="entry name" value="TWO-COMPONENT RESPONSE REGULATOR-LIKE APRR6-RELATED"/>
    <property type="match status" value="1"/>
</dbReference>
<dbReference type="InterPro" id="IPR001789">
    <property type="entry name" value="Sig_transdc_resp-reg_receiver"/>
</dbReference>
<dbReference type="Gene3D" id="1.10.10.10">
    <property type="entry name" value="Winged helix-like DNA-binding domain superfamily/Winged helix DNA-binding domain"/>
    <property type="match status" value="1"/>
</dbReference>
<gene>
    <name evidence="4" type="ORF">SAMN02745165_03337</name>
</gene>
<dbReference type="RefSeq" id="WP_072909867.1">
    <property type="nucleotide sequence ID" value="NZ_FQZT01000019.1"/>
</dbReference>
<evidence type="ECO:0000259" key="2">
    <source>
        <dbReference type="PROSITE" id="PS50110"/>
    </source>
</evidence>
<dbReference type="InterPro" id="IPR011006">
    <property type="entry name" value="CheY-like_superfamily"/>
</dbReference>
<dbReference type="SMART" id="SM00448">
    <property type="entry name" value="REC"/>
    <property type="match status" value="1"/>
</dbReference>
<dbReference type="STRING" id="1122189.SAMN02745165_03337"/>
<reference evidence="4 5" key="1">
    <citation type="submission" date="2016-11" db="EMBL/GenBank/DDBJ databases">
        <authorList>
            <person name="Jaros S."/>
            <person name="Januszkiewicz K."/>
            <person name="Wedrychowicz H."/>
        </authorList>
    </citation>
    <scope>NUCLEOTIDE SEQUENCE [LARGE SCALE GENOMIC DNA]</scope>
    <source>
        <strain evidence="4 5">DSM 5091</strain>
    </source>
</reference>
<dbReference type="EMBL" id="FQZT01000019">
    <property type="protein sequence ID" value="SHJ84660.1"/>
    <property type="molecule type" value="Genomic_DNA"/>
</dbReference>
<dbReference type="InterPro" id="IPR036388">
    <property type="entry name" value="WH-like_DNA-bd_sf"/>
</dbReference>
<feature type="domain" description="Response regulatory" evidence="2">
    <location>
        <begin position="3"/>
        <end position="117"/>
    </location>
</feature>
<dbReference type="PANTHER" id="PTHR43367">
    <property type="match status" value="1"/>
</dbReference>
<evidence type="ECO:0000313" key="4">
    <source>
        <dbReference type="EMBL" id="SHJ84660.1"/>
    </source>
</evidence>
<evidence type="ECO:0000313" key="5">
    <source>
        <dbReference type="Proteomes" id="UP000184171"/>
    </source>
</evidence>
<dbReference type="InterPro" id="IPR008327">
    <property type="entry name" value="Sig_transdc_resp-reg_antiterm"/>
</dbReference>
<evidence type="ECO:0000259" key="3">
    <source>
        <dbReference type="PROSITE" id="PS50921"/>
    </source>
</evidence>
<dbReference type="GO" id="GO:0003723">
    <property type="term" value="F:RNA binding"/>
    <property type="evidence" value="ECO:0007669"/>
    <property type="project" value="InterPro"/>
</dbReference>
<dbReference type="SMART" id="SM01012">
    <property type="entry name" value="ANTAR"/>
    <property type="match status" value="1"/>
</dbReference>
<dbReference type="InterPro" id="IPR005561">
    <property type="entry name" value="ANTAR"/>
</dbReference>
<organism evidence="4 5">
    <name type="scientific">Malonomonas rubra DSM 5091</name>
    <dbReference type="NCBI Taxonomy" id="1122189"/>
    <lineage>
        <taxon>Bacteria</taxon>
        <taxon>Pseudomonadati</taxon>
        <taxon>Thermodesulfobacteriota</taxon>
        <taxon>Desulfuromonadia</taxon>
        <taxon>Desulfuromonadales</taxon>
        <taxon>Geopsychrobacteraceae</taxon>
        <taxon>Malonomonas</taxon>
    </lineage>
</organism>
<name>A0A1M6MMP9_MALRU</name>
<dbReference type="PROSITE" id="PS50110">
    <property type="entry name" value="RESPONSE_REGULATORY"/>
    <property type="match status" value="1"/>
</dbReference>
<sequence length="187" mass="20621">MKCALVVDEDANLRRQVVKTLVDCGFDRVVEAENTTIGAALAISEKPLLSVLDLSLTAEDGISAAEKIGRQTTGPVVLLAPAGESECLETAWEVGISQFLLKPFCEEQLKISIDTAIHQFVEMSSLQQEVDKLRETIESRKKIDRAKGVLINQGMSEQDAYRKMQKLAMDKRKTLKEVADAILLMEG</sequence>
<keyword evidence="1" id="KW-0597">Phosphoprotein</keyword>
<feature type="domain" description="ANTAR" evidence="3">
    <location>
        <begin position="123"/>
        <end position="183"/>
    </location>
</feature>
<accession>A0A1M6MMP9</accession>
<dbReference type="OrthoDB" id="9808843at2"/>
<keyword evidence="5" id="KW-1185">Reference proteome</keyword>
<dbReference type="Proteomes" id="UP000184171">
    <property type="component" value="Unassembled WGS sequence"/>
</dbReference>
<dbReference type="PIRSF" id="PIRSF036382">
    <property type="entry name" value="RR_antiterm"/>
    <property type="match status" value="1"/>
</dbReference>
<dbReference type="Pfam" id="PF03861">
    <property type="entry name" value="ANTAR"/>
    <property type="match status" value="1"/>
</dbReference>
<evidence type="ECO:0000256" key="1">
    <source>
        <dbReference type="PROSITE-ProRule" id="PRU00169"/>
    </source>
</evidence>